<evidence type="ECO:0000313" key="5">
    <source>
        <dbReference type="Proteomes" id="UP000321230"/>
    </source>
</evidence>
<organism evidence="4 5">
    <name type="scientific">Gluconobacter wancherniae NBRC 103581</name>
    <dbReference type="NCBI Taxonomy" id="656744"/>
    <lineage>
        <taxon>Bacteria</taxon>
        <taxon>Pseudomonadati</taxon>
        <taxon>Pseudomonadota</taxon>
        <taxon>Alphaproteobacteria</taxon>
        <taxon>Acetobacterales</taxon>
        <taxon>Acetobacteraceae</taxon>
        <taxon>Gluconobacter</taxon>
    </lineage>
</organism>
<name>A0A511B3V7_9PROT</name>
<evidence type="ECO:0000313" key="4">
    <source>
        <dbReference type="EMBL" id="GEK94353.1"/>
    </source>
</evidence>
<dbReference type="PANTHER" id="PTHR30441:SF9">
    <property type="entry name" value="ASMA FAMILY PROTEIN YHJG"/>
    <property type="match status" value="1"/>
</dbReference>
<feature type="region of interest" description="Disordered" evidence="1">
    <location>
        <begin position="657"/>
        <end position="706"/>
    </location>
</feature>
<proteinExistence type="predicted"/>
<dbReference type="Proteomes" id="UP000321230">
    <property type="component" value="Unassembled WGS sequence"/>
</dbReference>
<keyword evidence="2" id="KW-0812">Transmembrane</keyword>
<feature type="domain" description="AsmA" evidence="3">
    <location>
        <begin position="210"/>
        <end position="554"/>
    </location>
</feature>
<dbReference type="GO" id="GO:0005886">
    <property type="term" value="C:plasma membrane"/>
    <property type="evidence" value="ECO:0007669"/>
    <property type="project" value="TreeGrafter"/>
</dbReference>
<dbReference type="EMBL" id="BJUZ01000002">
    <property type="protein sequence ID" value="GEK94353.1"/>
    <property type="molecule type" value="Genomic_DNA"/>
</dbReference>
<gene>
    <name evidence="4" type="ORF">GWA01_21230</name>
</gene>
<dbReference type="InterPro" id="IPR052894">
    <property type="entry name" value="AsmA-related"/>
</dbReference>
<evidence type="ECO:0000256" key="2">
    <source>
        <dbReference type="SAM" id="Phobius"/>
    </source>
</evidence>
<feature type="transmembrane region" description="Helical" evidence="2">
    <location>
        <begin position="24"/>
        <end position="45"/>
    </location>
</feature>
<reference evidence="4 5" key="1">
    <citation type="submission" date="2019-07" db="EMBL/GenBank/DDBJ databases">
        <title>Whole genome shotgun sequence of Gluconobacter wancherniae NBRC 103581.</title>
        <authorList>
            <person name="Hosoyama A."/>
            <person name="Uohara A."/>
            <person name="Ohji S."/>
            <person name="Ichikawa N."/>
        </authorList>
    </citation>
    <scope>NUCLEOTIDE SEQUENCE [LARGE SCALE GENOMIC DNA]</scope>
    <source>
        <strain evidence="4 5">NBRC 103581</strain>
    </source>
</reference>
<evidence type="ECO:0000259" key="3">
    <source>
        <dbReference type="Pfam" id="PF05170"/>
    </source>
</evidence>
<dbReference type="Pfam" id="PF05170">
    <property type="entry name" value="AsmA"/>
    <property type="match status" value="1"/>
</dbReference>
<protein>
    <recommendedName>
        <fullName evidence="3">AsmA domain-containing protein</fullName>
    </recommendedName>
</protein>
<comment type="caution">
    <text evidence="4">The sequence shown here is derived from an EMBL/GenBank/DDBJ whole genome shotgun (WGS) entry which is preliminary data.</text>
</comment>
<dbReference type="InterPro" id="IPR007844">
    <property type="entry name" value="AsmA"/>
</dbReference>
<keyword evidence="2" id="KW-1133">Transmembrane helix</keyword>
<evidence type="ECO:0000256" key="1">
    <source>
        <dbReference type="SAM" id="MobiDB-lite"/>
    </source>
</evidence>
<keyword evidence="2" id="KW-0472">Membrane</keyword>
<accession>A0A511B3V7</accession>
<dbReference type="AlphaFoldDB" id="A0A511B3V7"/>
<sequence>MADIPESPPTVANAQKKPHRRLKIGGSVAGGLTVAIIILILLWQWDWFIPLIDRKASLALQRPVSIEHLHVRLGFNTTVRVEGLRIQQPEGFEKEKQDFASAREITVTANIWRYLTGGGLSLPLIRVDTPKGDIVALINGKNNYTFGAPSSAATTQGKADSAPAIPKIGSLEITDADIRVALAKLKTDMHVHIHTTPPKNDEDGTIVVDLKGQYAQAPIEGHIVGGSLHTLTNETRPYPIDGRLANGPTYVTLHGSVDDALHFKGTRLALHFAGPDMARLYALTGVPIPHTPAYNITGKLDYSENAIRFNNFEGKMGSSDIGGDIAVNPHQKPISVNAALHSHTVDLQDLGGFIGARTGDAKKTAPPSKNVLPDQKISVPKLNAVNAHLTYHGDHILNKNLPLDNIDTDVKIEDGAIDVHHLNFAVGSGKLASKATLQPSANDQFKTRFQLDVSRMPLSRIMKSTDAFKGEGTIGGHVTLNSTGNSVASLVANGDGGITLVLDRGGDVSALLPDLLGLKLGAAILSAIGIPDRSKLECLVADMPLRNGIVHTNSLLLQTGTTRTTGSGTVNFRDNTLDYAVTTRSIHMQILSLPGAVHIFGPLQSPNILPGAELIGRTAASIGLGVLFPPAALIPTIQLGVGEGSACEKAVREANDNPAAGIAPGNATGKGATSVPRTSVQRGKQPPTKHLSPAQVHAAWKHKHPS</sequence>
<dbReference type="PANTHER" id="PTHR30441">
    <property type="entry name" value="DUF748 DOMAIN-CONTAINING PROTEIN"/>
    <property type="match status" value="1"/>
</dbReference>
<dbReference type="GO" id="GO:0090313">
    <property type="term" value="P:regulation of protein targeting to membrane"/>
    <property type="evidence" value="ECO:0007669"/>
    <property type="project" value="TreeGrafter"/>
</dbReference>
<keyword evidence="5" id="KW-1185">Reference proteome</keyword>